<organism evidence="3 4">
    <name type="scientific">Sphingomonas tabacisoli</name>
    <dbReference type="NCBI Taxonomy" id="2249466"/>
    <lineage>
        <taxon>Bacteria</taxon>
        <taxon>Pseudomonadati</taxon>
        <taxon>Pseudomonadota</taxon>
        <taxon>Alphaproteobacteria</taxon>
        <taxon>Sphingomonadales</taxon>
        <taxon>Sphingomonadaceae</taxon>
        <taxon>Sphingomonas</taxon>
    </lineage>
</organism>
<dbReference type="RefSeq" id="WP_380888405.1">
    <property type="nucleotide sequence ID" value="NZ_JBHUDY010000001.1"/>
</dbReference>
<dbReference type="InterPro" id="IPR035901">
    <property type="entry name" value="GIY-YIG_endonuc_sf"/>
</dbReference>
<dbReference type="PANTHER" id="PTHR34477:SF1">
    <property type="entry name" value="UPF0213 PROTEIN YHBQ"/>
    <property type="match status" value="1"/>
</dbReference>
<protein>
    <submittedName>
        <fullName evidence="3">GIY-YIG nuclease family protein</fullName>
    </submittedName>
</protein>
<dbReference type="Gene3D" id="3.40.1440.10">
    <property type="entry name" value="GIY-YIG endonuclease"/>
    <property type="match status" value="1"/>
</dbReference>
<dbReference type="PANTHER" id="PTHR34477">
    <property type="entry name" value="UPF0213 PROTEIN YHBQ"/>
    <property type="match status" value="1"/>
</dbReference>
<proteinExistence type="inferred from homology"/>
<dbReference type="EMBL" id="JBHUDY010000001">
    <property type="protein sequence ID" value="MFD1611830.1"/>
    <property type="molecule type" value="Genomic_DNA"/>
</dbReference>
<dbReference type="Proteomes" id="UP001597115">
    <property type="component" value="Unassembled WGS sequence"/>
</dbReference>
<sequence>MTFWTYMIQCGDRHLYVGHTNDLEKRMGEHQAGVFAGYTSTRHPLHLVWSQEFPSRYEAVEAERRLKGWSKAKKLALIRGDWALISALAKNKREGRASTSSAQTEKVVRMSHFLHPHPVQIPSEPFSLEATARFSADRIRARFRLTGPVKLLQLPPRAEPTRRDNLWQHTCFEAFLAIEGGYLEFNLSPSTEWAAYRFSGYREGMAPLDVEPPGISVSRTDHTLELTADIALPPGLSPTRLGLSAVIEEVSGRKSYWALNHPPGDKPDFHHADCFAIELPAPSGS</sequence>
<evidence type="ECO:0000313" key="4">
    <source>
        <dbReference type="Proteomes" id="UP001597115"/>
    </source>
</evidence>
<dbReference type="InterPro" id="IPR050190">
    <property type="entry name" value="UPF0213_domain"/>
</dbReference>
<gene>
    <name evidence="3" type="ORF">ACFSCW_08455</name>
</gene>
<dbReference type="InterPro" id="IPR000305">
    <property type="entry name" value="GIY-YIG_endonuc"/>
</dbReference>
<evidence type="ECO:0000313" key="3">
    <source>
        <dbReference type="EMBL" id="MFD1611830.1"/>
    </source>
</evidence>
<comment type="caution">
    <text evidence="3">The sequence shown here is derived from an EMBL/GenBank/DDBJ whole genome shotgun (WGS) entry which is preliminary data.</text>
</comment>
<dbReference type="SUPFAM" id="SSF82771">
    <property type="entry name" value="GIY-YIG endonuclease"/>
    <property type="match status" value="1"/>
</dbReference>
<accession>A0ABW4I2H0</accession>
<comment type="similarity">
    <text evidence="1">Belongs to the UPF0213 family.</text>
</comment>
<dbReference type="CDD" id="cd09627">
    <property type="entry name" value="DOMON_murB_like"/>
    <property type="match status" value="1"/>
</dbReference>
<keyword evidence="4" id="KW-1185">Reference proteome</keyword>
<dbReference type="PROSITE" id="PS50164">
    <property type="entry name" value="GIY_YIG"/>
    <property type="match status" value="1"/>
</dbReference>
<evidence type="ECO:0000256" key="1">
    <source>
        <dbReference type="ARBA" id="ARBA00007435"/>
    </source>
</evidence>
<feature type="domain" description="GIY-YIG" evidence="2">
    <location>
        <begin position="1"/>
        <end position="76"/>
    </location>
</feature>
<dbReference type="CDD" id="cd10456">
    <property type="entry name" value="GIY-YIG_UPF0213"/>
    <property type="match status" value="1"/>
</dbReference>
<reference evidence="4" key="1">
    <citation type="journal article" date="2019" name="Int. J. Syst. Evol. Microbiol.">
        <title>The Global Catalogue of Microorganisms (GCM) 10K type strain sequencing project: providing services to taxonomists for standard genome sequencing and annotation.</title>
        <authorList>
            <consortium name="The Broad Institute Genomics Platform"/>
            <consortium name="The Broad Institute Genome Sequencing Center for Infectious Disease"/>
            <person name="Wu L."/>
            <person name="Ma J."/>
        </authorList>
    </citation>
    <scope>NUCLEOTIDE SEQUENCE [LARGE SCALE GENOMIC DNA]</scope>
    <source>
        <strain evidence="4">CGMCC 1.16275</strain>
    </source>
</reference>
<evidence type="ECO:0000259" key="2">
    <source>
        <dbReference type="PROSITE" id="PS50164"/>
    </source>
</evidence>
<name>A0ABW4I2H0_9SPHN</name>
<dbReference type="Pfam" id="PF01541">
    <property type="entry name" value="GIY-YIG"/>
    <property type="match status" value="1"/>
</dbReference>